<accession>A0ACA9NAS9</accession>
<protein>
    <submittedName>
        <fullName evidence="1">13363_t:CDS:1</fullName>
    </submittedName>
</protein>
<comment type="caution">
    <text evidence="1">The sequence shown here is derived from an EMBL/GenBank/DDBJ whole genome shotgun (WGS) entry which is preliminary data.</text>
</comment>
<name>A0ACA9NAS9_9GLOM</name>
<feature type="non-terminal residue" evidence="1">
    <location>
        <position position="1"/>
    </location>
</feature>
<organism evidence="1 2">
    <name type="scientific">Dentiscutata heterogama</name>
    <dbReference type="NCBI Taxonomy" id="1316150"/>
    <lineage>
        <taxon>Eukaryota</taxon>
        <taxon>Fungi</taxon>
        <taxon>Fungi incertae sedis</taxon>
        <taxon>Mucoromycota</taxon>
        <taxon>Glomeromycotina</taxon>
        <taxon>Glomeromycetes</taxon>
        <taxon>Diversisporales</taxon>
        <taxon>Gigasporaceae</taxon>
        <taxon>Dentiscutata</taxon>
    </lineage>
</organism>
<evidence type="ECO:0000313" key="1">
    <source>
        <dbReference type="EMBL" id="CAG8638778.1"/>
    </source>
</evidence>
<sequence>AEIFDRVTLHQDVIQIFISILVVPIMASEKKISRTILARKMLQQFLEGDATFENFIAKDMKITDTNAESQQVNSWRSDSIISRFCGSLAVSTKGVRLTRVSTDINVSYITSVGYGDTIFVNAECVKLGKTLIFTTVDVHNKADGGLIALGRHTMLVTSTYDDSENEFKNEDAK</sequence>
<dbReference type="EMBL" id="CAJVPU010014264">
    <property type="protein sequence ID" value="CAG8638778.1"/>
    <property type="molecule type" value="Genomic_DNA"/>
</dbReference>
<reference evidence="1" key="1">
    <citation type="submission" date="2021-06" db="EMBL/GenBank/DDBJ databases">
        <authorList>
            <person name="Kallberg Y."/>
            <person name="Tangrot J."/>
            <person name="Rosling A."/>
        </authorList>
    </citation>
    <scope>NUCLEOTIDE SEQUENCE</scope>
    <source>
        <strain evidence="1">IL203A</strain>
    </source>
</reference>
<dbReference type="Proteomes" id="UP000789702">
    <property type="component" value="Unassembled WGS sequence"/>
</dbReference>
<feature type="non-terminal residue" evidence="1">
    <location>
        <position position="173"/>
    </location>
</feature>
<evidence type="ECO:0000313" key="2">
    <source>
        <dbReference type="Proteomes" id="UP000789702"/>
    </source>
</evidence>
<keyword evidence="2" id="KW-1185">Reference proteome</keyword>
<proteinExistence type="predicted"/>
<gene>
    <name evidence="1" type="ORF">DHETER_LOCUS8742</name>
</gene>